<dbReference type="AlphaFoldDB" id="A0A9W6V2D2"/>
<gene>
    <name evidence="3" type="ORF">Kpho02_34320</name>
</gene>
<dbReference type="Pfam" id="PF19493">
    <property type="entry name" value="Trypco1"/>
    <property type="match status" value="1"/>
</dbReference>
<comment type="caution">
    <text evidence="3">The sequence shown here is derived from an EMBL/GenBank/DDBJ whole genome shotgun (WGS) entry which is preliminary data.</text>
</comment>
<dbReference type="Proteomes" id="UP001165041">
    <property type="component" value="Unassembled WGS sequence"/>
</dbReference>
<dbReference type="NCBIfam" id="NF041216">
    <property type="entry name" value="CU044_2847_fam"/>
    <property type="match status" value="1"/>
</dbReference>
<protein>
    <recommendedName>
        <fullName evidence="2">Trypsin-co-occurring domain-containing protein</fullName>
    </recommendedName>
</protein>
<evidence type="ECO:0000256" key="1">
    <source>
        <dbReference type="SAM" id="MobiDB-lite"/>
    </source>
</evidence>
<feature type="domain" description="Trypsin-co-occurring" evidence="2">
    <location>
        <begin position="20"/>
        <end position="110"/>
    </location>
</feature>
<organism evidence="3 4">
    <name type="scientific">Kitasatospora phosalacinea</name>
    <dbReference type="NCBI Taxonomy" id="2065"/>
    <lineage>
        <taxon>Bacteria</taxon>
        <taxon>Bacillati</taxon>
        <taxon>Actinomycetota</taxon>
        <taxon>Actinomycetes</taxon>
        <taxon>Kitasatosporales</taxon>
        <taxon>Streptomycetaceae</taxon>
        <taxon>Kitasatospora</taxon>
    </lineage>
</organism>
<reference evidence="3" key="1">
    <citation type="submission" date="2023-02" db="EMBL/GenBank/DDBJ databases">
        <title>Kitasatospora phosalacinea NBRC 14627.</title>
        <authorList>
            <person name="Ichikawa N."/>
            <person name="Sato H."/>
            <person name="Tonouchi N."/>
        </authorList>
    </citation>
    <scope>NUCLEOTIDE SEQUENCE</scope>
    <source>
        <strain evidence="3">NBRC 14627</strain>
    </source>
</reference>
<evidence type="ECO:0000259" key="2">
    <source>
        <dbReference type="Pfam" id="PF19493"/>
    </source>
</evidence>
<name>A0A9W6V2D2_9ACTN</name>
<feature type="region of interest" description="Disordered" evidence="1">
    <location>
        <begin position="112"/>
        <end position="152"/>
    </location>
</feature>
<accession>A0A9W6V2D2</accession>
<sequence>MGSGGLGRGGEMQQLVELAMPDGQTVWALVEGPSGPRDSGLGEQLATRLEGLQESLHAVAANVRSAVAAVRPDEVSVEFGLELAAGRGGVVAALTGVGGKATFKVALKWTANGPSAEQPPAEEPSAEAASTVEPPAGAPAVDAAPAPAPAGA</sequence>
<dbReference type="EMBL" id="BSSA01000010">
    <property type="protein sequence ID" value="GLW71133.1"/>
    <property type="molecule type" value="Genomic_DNA"/>
</dbReference>
<evidence type="ECO:0000313" key="4">
    <source>
        <dbReference type="Proteomes" id="UP001165041"/>
    </source>
</evidence>
<feature type="compositionally biased region" description="Low complexity" evidence="1">
    <location>
        <begin position="126"/>
        <end position="152"/>
    </location>
</feature>
<dbReference type="InterPro" id="IPR045794">
    <property type="entry name" value="Trypco1"/>
</dbReference>
<evidence type="ECO:0000313" key="3">
    <source>
        <dbReference type="EMBL" id="GLW71133.1"/>
    </source>
</evidence>
<proteinExistence type="predicted"/>